<gene>
    <name evidence="2" type="ORF">BACERE00185_00276</name>
</gene>
<evidence type="ECO:0000256" key="1">
    <source>
        <dbReference type="SAM" id="Coils"/>
    </source>
</evidence>
<feature type="coiled-coil region" evidence="1">
    <location>
        <begin position="24"/>
        <end position="104"/>
    </location>
</feature>
<dbReference type="Proteomes" id="UP000194439">
    <property type="component" value="Unassembled WGS sequence"/>
</dbReference>
<proteinExistence type="predicted"/>
<dbReference type="EMBL" id="FWZD01000024">
    <property type="protein sequence ID" value="SMD67952.1"/>
    <property type="molecule type" value="Genomic_DNA"/>
</dbReference>
<dbReference type="RefSeq" id="WP_072770131.1">
    <property type="nucleotide sequence ID" value="NZ_FWZD01000024.1"/>
</dbReference>
<protein>
    <submittedName>
        <fullName evidence="2">Uncharacterized protein</fullName>
    </submittedName>
</protein>
<name>A0A1Y5YVL6_9BACI</name>
<dbReference type="AlphaFoldDB" id="A0A1Y5YVL6"/>
<reference evidence="3" key="1">
    <citation type="submission" date="2017-04" db="EMBL/GenBank/DDBJ databases">
        <authorList>
            <person name="Criscuolo A."/>
        </authorList>
    </citation>
    <scope>NUCLEOTIDE SEQUENCE [LARGE SCALE GENOMIC DNA]</scope>
</reference>
<keyword evidence="1" id="KW-0175">Coiled coil</keyword>
<evidence type="ECO:0000313" key="2">
    <source>
        <dbReference type="EMBL" id="SMD67952.1"/>
    </source>
</evidence>
<accession>A0A1Y5YVL6</accession>
<organism evidence="2 3">
    <name type="scientific">Bacillus mobilis</name>
    <dbReference type="NCBI Taxonomy" id="2026190"/>
    <lineage>
        <taxon>Bacteria</taxon>
        <taxon>Bacillati</taxon>
        <taxon>Bacillota</taxon>
        <taxon>Bacilli</taxon>
        <taxon>Bacillales</taxon>
        <taxon>Bacillaceae</taxon>
        <taxon>Bacillus</taxon>
        <taxon>Bacillus cereus group</taxon>
    </lineage>
</organism>
<sequence>MTVKTDDVVIEGLKDWKQDILHLQNEGEEDLAELKNEMKILLAKRRCLQSAKSVVEGNKGALKNKIFDMATQLEEERKQLDKDINQLETLINTLKEANKVILSEIEKSLGILTK</sequence>
<evidence type="ECO:0000313" key="3">
    <source>
        <dbReference type="Proteomes" id="UP000194439"/>
    </source>
</evidence>